<sequence length="114" mass="12949">MTDEHDASNTTTGTFRYSSHAMFNRTILEGCREANANGHSDFSLKHSPFYFDKNNIIDLHKIWKKNAANAIALNVDMKVFENRRISPANDVCVSHIAFDLHSCMKITHLELTGH</sequence>
<gene>
    <name evidence="1" type="ORF">DPMN_171766</name>
</gene>
<dbReference type="EMBL" id="JAIWYP010000009">
    <property type="protein sequence ID" value="KAH3770479.1"/>
    <property type="molecule type" value="Genomic_DNA"/>
</dbReference>
<dbReference type="AlphaFoldDB" id="A0A9D4IEG5"/>
<organism evidence="1 2">
    <name type="scientific">Dreissena polymorpha</name>
    <name type="common">Zebra mussel</name>
    <name type="synonym">Mytilus polymorpha</name>
    <dbReference type="NCBI Taxonomy" id="45954"/>
    <lineage>
        <taxon>Eukaryota</taxon>
        <taxon>Metazoa</taxon>
        <taxon>Spiralia</taxon>
        <taxon>Lophotrochozoa</taxon>
        <taxon>Mollusca</taxon>
        <taxon>Bivalvia</taxon>
        <taxon>Autobranchia</taxon>
        <taxon>Heteroconchia</taxon>
        <taxon>Euheterodonta</taxon>
        <taxon>Imparidentia</taxon>
        <taxon>Neoheterodontei</taxon>
        <taxon>Myida</taxon>
        <taxon>Dreissenoidea</taxon>
        <taxon>Dreissenidae</taxon>
        <taxon>Dreissena</taxon>
    </lineage>
</organism>
<accession>A0A9D4IEG5</accession>
<proteinExistence type="predicted"/>
<name>A0A9D4IEG5_DREPO</name>
<protein>
    <submittedName>
        <fullName evidence="1">Uncharacterized protein</fullName>
    </submittedName>
</protein>
<evidence type="ECO:0000313" key="1">
    <source>
        <dbReference type="EMBL" id="KAH3770479.1"/>
    </source>
</evidence>
<reference evidence="1" key="1">
    <citation type="journal article" date="2019" name="bioRxiv">
        <title>The Genome of the Zebra Mussel, Dreissena polymorpha: A Resource for Invasive Species Research.</title>
        <authorList>
            <person name="McCartney M.A."/>
            <person name="Auch B."/>
            <person name="Kono T."/>
            <person name="Mallez S."/>
            <person name="Zhang Y."/>
            <person name="Obille A."/>
            <person name="Becker A."/>
            <person name="Abrahante J.E."/>
            <person name="Garbe J."/>
            <person name="Badalamenti J.P."/>
            <person name="Herman A."/>
            <person name="Mangelson H."/>
            <person name="Liachko I."/>
            <person name="Sullivan S."/>
            <person name="Sone E.D."/>
            <person name="Koren S."/>
            <person name="Silverstein K.A.T."/>
            <person name="Beckman K.B."/>
            <person name="Gohl D.M."/>
        </authorList>
    </citation>
    <scope>NUCLEOTIDE SEQUENCE</scope>
    <source>
        <strain evidence="1">Duluth1</strain>
        <tissue evidence="1">Whole animal</tissue>
    </source>
</reference>
<keyword evidence="2" id="KW-1185">Reference proteome</keyword>
<dbReference type="Proteomes" id="UP000828390">
    <property type="component" value="Unassembled WGS sequence"/>
</dbReference>
<reference evidence="1" key="2">
    <citation type="submission" date="2020-11" db="EMBL/GenBank/DDBJ databases">
        <authorList>
            <person name="McCartney M.A."/>
            <person name="Auch B."/>
            <person name="Kono T."/>
            <person name="Mallez S."/>
            <person name="Becker A."/>
            <person name="Gohl D.M."/>
            <person name="Silverstein K.A.T."/>
            <person name="Koren S."/>
            <person name="Bechman K.B."/>
            <person name="Herman A."/>
            <person name="Abrahante J.E."/>
            <person name="Garbe J."/>
        </authorList>
    </citation>
    <scope>NUCLEOTIDE SEQUENCE</scope>
    <source>
        <strain evidence="1">Duluth1</strain>
        <tissue evidence="1">Whole animal</tissue>
    </source>
</reference>
<comment type="caution">
    <text evidence="1">The sequence shown here is derived from an EMBL/GenBank/DDBJ whole genome shotgun (WGS) entry which is preliminary data.</text>
</comment>
<evidence type="ECO:0000313" key="2">
    <source>
        <dbReference type="Proteomes" id="UP000828390"/>
    </source>
</evidence>